<dbReference type="OrthoDB" id="427002at2759"/>
<accession>A0A484NHE3</accession>
<dbReference type="GO" id="GO:0000470">
    <property type="term" value="P:maturation of LSU-rRNA"/>
    <property type="evidence" value="ECO:0007669"/>
    <property type="project" value="TreeGrafter"/>
</dbReference>
<dbReference type="AlphaFoldDB" id="A0A484NHE3"/>
<dbReference type="InterPro" id="IPR023267">
    <property type="entry name" value="RCMT"/>
</dbReference>
<dbReference type="GO" id="GO:0070475">
    <property type="term" value="P:rRNA base methylation"/>
    <property type="evidence" value="ECO:0007669"/>
    <property type="project" value="TreeGrafter"/>
</dbReference>
<organism evidence="1 2">
    <name type="scientific">Cuscuta campestris</name>
    <dbReference type="NCBI Taxonomy" id="132261"/>
    <lineage>
        <taxon>Eukaryota</taxon>
        <taxon>Viridiplantae</taxon>
        <taxon>Streptophyta</taxon>
        <taxon>Embryophyta</taxon>
        <taxon>Tracheophyta</taxon>
        <taxon>Spermatophyta</taxon>
        <taxon>Magnoliopsida</taxon>
        <taxon>eudicotyledons</taxon>
        <taxon>Gunneridae</taxon>
        <taxon>Pentapetalae</taxon>
        <taxon>asterids</taxon>
        <taxon>lamiids</taxon>
        <taxon>Solanales</taxon>
        <taxon>Convolvulaceae</taxon>
        <taxon>Cuscuteae</taxon>
        <taxon>Cuscuta</taxon>
        <taxon>Cuscuta subgen. Grammica</taxon>
        <taxon>Cuscuta sect. Cleistogrammica</taxon>
    </lineage>
</organism>
<evidence type="ECO:0000313" key="1">
    <source>
        <dbReference type="EMBL" id="VFR00882.1"/>
    </source>
</evidence>
<sequence>MKEEVQRFGFDESAQEAYFMRSKSRAMASRMRVSDFLPVRNLKKKNRDLLILAISKEASLRQSGVPRKDYVDQLKRDLALYYGYNDFMIEMFKVVELMELIVAFEKPRPICIRTDTLKTRRRDLAVMLLNRGVNLDQLIKWSKVGLVVYDSQVPIGATPEHMAGHYMCCTWWKNDVYCSTYEKQWYCLCK</sequence>
<keyword evidence="2" id="KW-1185">Reference proteome</keyword>
<protein>
    <submittedName>
        <fullName evidence="1">Uncharacterized protein</fullName>
    </submittedName>
</protein>
<name>A0A484NHE3_9ASTE</name>
<reference evidence="1 2" key="1">
    <citation type="submission" date="2018-04" db="EMBL/GenBank/DDBJ databases">
        <authorList>
            <person name="Vogel A."/>
        </authorList>
    </citation>
    <scope>NUCLEOTIDE SEQUENCE [LARGE SCALE GENOMIC DNA]</scope>
</reference>
<dbReference type="PANTHER" id="PTHR22807:SF30">
    <property type="entry name" value="28S RRNA (CYTOSINE(4447)-C(5))-METHYLTRANSFERASE-RELATED"/>
    <property type="match status" value="1"/>
</dbReference>
<proteinExistence type="predicted"/>
<dbReference type="InterPro" id="IPR023273">
    <property type="entry name" value="RCMT_NOP2"/>
</dbReference>
<dbReference type="Proteomes" id="UP000595140">
    <property type="component" value="Unassembled WGS sequence"/>
</dbReference>
<dbReference type="EMBL" id="OOIL02006718">
    <property type="protein sequence ID" value="VFR00882.1"/>
    <property type="molecule type" value="Genomic_DNA"/>
</dbReference>
<gene>
    <name evidence="1" type="ORF">CCAM_LOCUS42657</name>
</gene>
<dbReference type="FunFam" id="3.30.70.1170:FF:000009">
    <property type="entry name" value="Nucleolar protein-like"/>
    <property type="match status" value="1"/>
</dbReference>
<dbReference type="Gene3D" id="3.30.70.1170">
    <property type="entry name" value="Sun protein, domain 3"/>
    <property type="match status" value="1"/>
</dbReference>
<evidence type="ECO:0000313" key="2">
    <source>
        <dbReference type="Proteomes" id="UP000595140"/>
    </source>
</evidence>
<dbReference type="GO" id="GO:0009383">
    <property type="term" value="F:rRNA (cytosine-C5-)-methyltransferase activity"/>
    <property type="evidence" value="ECO:0007669"/>
    <property type="project" value="TreeGrafter"/>
</dbReference>
<dbReference type="PANTHER" id="PTHR22807">
    <property type="entry name" value="NOP2 YEAST -RELATED NOL1/NOP2/FMU SUN DOMAIN-CONTAINING"/>
    <property type="match status" value="1"/>
</dbReference>
<dbReference type="PRINTS" id="PR02012">
    <property type="entry name" value="RCMTNOP2"/>
</dbReference>
<dbReference type="GO" id="GO:0005730">
    <property type="term" value="C:nucleolus"/>
    <property type="evidence" value="ECO:0007669"/>
    <property type="project" value="TreeGrafter"/>
</dbReference>